<dbReference type="InterPro" id="IPR051165">
    <property type="entry name" value="Multifunctional_ANK_Repeat"/>
</dbReference>
<dbReference type="InterPro" id="IPR036770">
    <property type="entry name" value="Ankyrin_rpt-contain_sf"/>
</dbReference>
<feature type="repeat" description="ANK" evidence="3">
    <location>
        <begin position="949"/>
        <end position="983"/>
    </location>
</feature>
<feature type="repeat" description="ANK" evidence="3">
    <location>
        <begin position="537"/>
        <end position="569"/>
    </location>
</feature>
<dbReference type="Pfam" id="PF12796">
    <property type="entry name" value="Ank_2"/>
    <property type="match status" value="4"/>
</dbReference>
<evidence type="ECO:0000256" key="2">
    <source>
        <dbReference type="ARBA" id="ARBA00023043"/>
    </source>
</evidence>
<feature type="repeat" description="ANK" evidence="3">
    <location>
        <begin position="817"/>
        <end position="847"/>
    </location>
</feature>
<evidence type="ECO:0000313" key="5">
    <source>
        <dbReference type="EMBL" id="KAL1606531.1"/>
    </source>
</evidence>
<dbReference type="Proteomes" id="UP001521785">
    <property type="component" value="Unassembled WGS sequence"/>
</dbReference>
<evidence type="ECO:0000313" key="6">
    <source>
        <dbReference type="Proteomes" id="UP001521785"/>
    </source>
</evidence>
<gene>
    <name evidence="5" type="ORF">SLS60_003936</name>
</gene>
<proteinExistence type="predicted"/>
<dbReference type="InterPro" id="IPR027417">
    <property type="entry name" value="P-loop_NTPase"/>
</dbReference>
<dbReference type="EMBL" id="JAKJXO020000004">
    <property type="protein sequence ID" value="KAL1606531.1"/>
    <property type="molecule type" value="Genomic_DNA"/>
</dbReference>
<dbReference type="InterPro" id="IPR002110">
    <property type="entry name" value="Ankyrin_rpt"/>
</dbReference>
<organism evidence="5 6">
    <name type="scientific">Paraconiothyrium brasiliense</name>
    <dbReference type="NCBI Taxonomy" id="300254"/>
    <lineage>
        <taxon>Eukaryota</taxon>
        <taxon>Fungi</taxon>
        <taxon>Dikarya</taxon>
        <taxon>Ascomycota</taxon>
        <taxon>Pezizomycotina</taxon>
        <taxon>Dothideomycetes</taxon>
        <taxon>Pleosporomycetidae</taxon>
        <taxon>Pleosporales</taxon>
        <taxon>Massarineae</taxon>
        <taxon>Didymosphaeriaceae</taxon>
        <taxon>Paraconiothyrium</taxon>
    </lineage>
</organism>
<evidence type="ECO:0000259" key="4">
    <source>
        <dbReference type="PROSITE" id="PS50837"/>
    </source>
</evidence>
<feature type="repeat" description="ANK" evidence="3">
    <location>
        <begin position="914"/>
        <end position="948"/>
    </location>
</feature>
<dbReference type="PROSITE" id="PS50088">
    <property type="entry name" value="ANK_REPEAT"/>
    <property type="match status" value="9"/>
</dbReference>
<feature type="domain" description="NACHT" evidence="4">
    <location>
        <begin position="87"/>
        <end position="229"/>
    </location>
</feature>
<feature type="repeat" description="ANK" evidence="3">
    <location>
        <begin position="570"/>
        <end position="602"/>
    </location>
</feature>
<feature type="repeat" description="ANK" evidence="3">
    <location>
        <begin position="1752"/>
        <end position="1788"/>
    </location>
</feature>
<dbReference type="Gene3D" id="1.25.40.20">
    <property type="entry name" value="Ankyrin repeat-containing domain"/>
    <property type="match status" value="7"/>
</dbReference>
<dbReference type="SMART" id="SM00248">
    <property type="entry name" value="ANK"/>
    <property type="match status" value="26"/>
</dbReference>
<dbReference type="PANTHER" id="PTHR24123:SF33">
    <property type="entry name" value="PROTEIN HOS4"/>
    <property type="match status" value="1"/>
</dbReference>
<feature type="repeat" description="ANK" evidence="3">
    <location>
        <begin position="604"/>
        <end position="636"/>
    </location>
</feature>
<dbReference type="InterPro" id="IPR056884">
    <property type="entry name" value="NPHP3-like_N"/>
</dbReference>
<keyword evidence="6" id="KW-1185">Reference proteome</keyword>
<dbReference type="Pfam" id="PF24883">
    <property type="entry name" value="NPHP3_N"/>
    <property type="match status" value="1"/>
</dbReference>
<evidence type="ECO:0000256" key="3">
    <source>
        <dbReference type="PROSITE-ProRule" id="PRU00023"/>
    </source>
</evidence>
<dbReference type="SUPFAM" id="SSF52540">
    <property type="entry name" value="P-loop containing nucleoside triphosphate hydrolases"/>
    <property type="match status" value="1"/>
</dbReference>
<dbReference type="SUPFAM" id="SSF48403">
    <property type="entry name" value="Ankyrin repeat"/>
    <property type="match status" value="4"/>
</dbReference>
<dbReference type="PANTHER" id="PTHR24123">
    <property type="entry name" value="ANKYRIN REPEAT-CONTAINING"/>
    <property type="match status" value="1"/>
</dbReference>
<feature type="repeat" description="ANK" evidence="3">
    <location>
        <begin position="1189"/>
        <end position="1211"/>
    </location>
</feature>
<reference evidence="5 6" key="1">
    <citation type="submission" date="2024-02" db="EMBL/GenBank/DDBJ databases">
        <title>De novo assembly and annotation of 12 fungi associated with fruit tree decline syndrome in Ontario, Canada.</title>
        <authorList>
            <person name="Sulman M."/>
            <person name="Ellouze W."/>
            <person name="Ilyukhin E."/>
        </authorList>
    </citation>
    <scope>NUCLEOTIDE SEQUENCE [LARGE SCALE GENOMIC DNA]</scope>
    <source>
        <strain evidence="5 6">M42-189</strain>
    </source>
</reference>
<dbReference type="PRINTS" id="PR01415">
    <property type="entry name" value="ANKYRIN"/>
</dbReference>
<comment type="caution">
    <text evidence="5">The sequence shown here is derived from an EMBL/GenBank/DDBJ whole genome shotgun (WGS) entry which is preliminary data.</text>
</comment>
<protein>
    <recommendedName>
        <fullName evidence="4">NACHT domain-containing protein</fullName>
    </recommendedName>
</protein>
<dbReference type="InterPro" id="IPR007111">
    <property type="entry name" value="NACHT_NTPase"/>
</dbReference>
<name>A0ABR3RQ30_9PLEO</name>
<dbReference type="Gene3D" id="3.40.50.300">
    <property type="entry name" value="P-loop containing nucleotide triphosphate hydrolases"/>
    <property type="match status" value="1"/>
</dbReference>
<dbReference type="PROSITE" id="PS50297">
    <property type="entry name" value="ANK_REP_REGION"/>
    <property type="match status" value="5"/>
</dbReference>
<evidence type="ECO:0000256" key="1">
    <source>
        <dbReference type="ARBA" id="ARBA00022737"/>
    </source>
</evidence>
<sequence>MSDSATNTSDDDVVFIEQDDISNYNPDQILPEPPEQIRKIRAWLNPTEYTLDSGEFRKHLASHLAGTSAWFTSNDDYREWLKSKKDGLLWIKGIPGSGKSVLAAHLVNELAQSQSGTTVLYFFFRQIIDANHEPAALLRDWLDQILVHSPPLQKRLKELVKSGRSVNSITMEDHWSNLKLAIDGLPGQVFCIADALDEMDQGNDEFIRSLARLGQWKPDKAKVLITSRPVPTVETPLRNSRLLSIRLHEKEVDLDIEKYVEHGLRSTDIALSDQRLIKNAIPGRANGLFLYAKLALDAFLGTDAHIDDVLQALPTDLHDMYTRLLREHATRSGVPQDIQLLILQWVTHATRPLRLLELAEMLDTTYRSEAGSDLKAKKNLVRAATGPLLEILRDETVSVIHHSFTEYLKSEIRVEGDGGYPILRPGATHGCLAIACLSYLQSGCLDDVDIPGKEDVEDEDLWFDNVTTCLHEEQQIRLRYPFFVYAATNWHIHVARSASAGLPQPEINTVVHNFLDNTARRKAWLKLQWSKQGSQVHSLTALHVAARYGLYDYARYLIHSGVDVDVLDTSGKTPLWFAASSGHADIIRLLVHAGADPDVDSQEDGMKPLHEAAAENRAEAVKALLEAGVDPLTKRTRDSPGNWCGNAPTSVGHTPLMYACKNGHMEALNTFIPFLHDLEAVHRALEWSAYKGRAKLVHRLLQCPGIQVNATPRGDTALVAACRSSSRNTIVTLIQAGADPTVLCENWGPEFGGIDSGREYYAVEQTEERGKRGFTALHALCSGFRYQGSKRFSAEEWQELVTLLIAKGADVNQKEHHGDTPLHCAVNTPVAVRLLLEAGADANAVNDAGKVPLHLVTSPESISLLIEIGHADMNISSRYHDGQSPTYILLIGYYVDATLRLLDYGPDLTLKDKDRSGPLHILLKQWSADVRVLKALLYAGADPNERNRLGETPLLCMRTNEPQSGALLHLLLEAGADVNAKDVKGLTVLSRAISGRSSCRAEDKELEVLLQNGADLNVRDFDGRTLLHIAIAFHEGKSLDRYSQNRLVKFDYLLQKGMDHTAVDYRGNTILHELALKDRVLHSSCGLDYLAIAMQLLALGIDPDQRNNAGRTAVHILASRPSGEYHTYRSYSSVPGHQNIFELLISTSKNVDMSDNEGLTALHLASTVSELHVKILLDAGSDATIASFGGLTPLHLAARARQSNIVGQLLEACNNAKTDMVDLEDDKGNTALYYACRSGRPETVRLLLDAGADASHRSLVTACAEYETENALWSIAQSTTIAAAGLTLDDTTRPISAFSGEVRYMELDPYKDTTRLDEILDMLIENGADVHKMHYSHPKRVGTTGSDYTADCFVRAKERHTEPSTFNAHGAPNTLFPEHAATIHREAQLRAVSEFNVVKGNRNRELVLHLLRQRQYHTMKLLFDKGVSFLEDVEKYTHRSNMHIFVRYGLASLVKQIGDLEAERLFGKGHDNEMVKLLVQRGATADANALFAAINYKLADVLDTLLSTGIDPNIHRQPESNSQGHGYRVSASKEFPLWVAAVRPDNEEEKTPSEKRVATDTALELVNLLLAHGADPYMMFERENLNHVSNLYDGDIEDADRVSSLISAEELGAEKKLQTVSILHDLLENGSLVHILLTFLDLDLQRRDCRGRTILHAACRSRPGVHVAPIDTLVPGIDPERQDSESEAPSFLYHLSSQGADVLAVDNEGRNILHHMLAVPNRYRRSCHPIHRALILLSGADTTALINQKDVYGNTPLHLALRYAIWQSDASPAEALLTAGADPFAEDNRGNTALHILAYRVPKSEASRSLFSRMLELGLDVNTRNASGQTPVFNLNKPMPSYIRHLVDKKEETITSAQALALFEDAGADLFVRDKQGRGLLHVAARARHKYRATGFELLVNKGLDAVMEDERKMTPLDVAAACKNQSILKLFDKDNVRNKVTAGELERARLRQ</sequence>
<accession>A0ABR3RQ30</accession>
<dbReference type="PROSITE" id="PS50837">
    <property type="entry name" value="NACHT"/>
    <property type="match status" value="1"/>
</dbReference>
<keyword evidence="1" id="KW-0677">Repeat</keyword>
<feature type="repeat" description="ANK" evidence="3">
    <location>
        <begin position="1227"/>
        <end position="1259"/>
    </location>
</feature>
<keyword evidence="2 3" id="KW-0040">ANK repeat</keyword>